<protein>
    <submittedName>
        <fullName evidence="2">Uncharacterized protein</fullName>
    </submittedName>
</protein>
<organism evidence="2 3">
    <name type="scientific">Hypsizygus marmoreus</name>
    <name type="common">White beech mushroom</name>
    <name type="synonym">Agaricus marmoreus</name>
    <dbReference type="NCBI Taxonomy" id="39966"/>
    <lineage>
        <taxon>Eukaryota</taxon>
        <taxon>Fungi</taxon>
        <taxon>Dikarya</taxon>
        <taxon>Basidiomycota</taxon>
        <taxon>Agaricomycotina</taxon>
        <taxon>Agaricomycetes</taxon>
        <taxon>Agaricomycetidae</taxon>
        <taxon>Agaricales</taxon>
        <taxon>Tricholomatineae</taxon>
        <taxon>Lyophyllaceae</taxon>
        <taxon>Hypsizygus</taxon>
    </lineage>
</organism>
<evidence type="ECO:0000313" key="2">
    <source>
        <dbReference type="EMBL" id="RDB23099.1"/>
    </source>
</evidence>
<dbReference type="EMBL" id="LUEZ02000048">
    <property type="protein sequence ID" value="RDB23099.1"/>
    <property type="molecule type" value="Genomic_DNA"/>
</dbReference>
<evidence type="ECO:0000313" key="3">
    <source>
        <dbReference type="Proteomes" id="UP000076154"/>
    </source>
</evidence>
<feature type="compositionally biased region" description="Polar residues" evidence="1">
    <location>
        <begin position="1"/>
        <end position="23"/>
    </location>
</feature>
<gene>
    <name evidence="2" type="ORF">Hypma_009952</name>
</gene>
<sequence>MTWMGNESKQVNGAKTPVRTQNGMPEAIGIGKKRRRCHQPQEIYYQKFKGTVSIQERKLLKKHGLPLNEQKYDSTGRRAQGSLILMFQNPM</sequence>
<dbReference type="AlphaFoldDB" id="A0A369JLL4"/>
<accession>A0A369JLL4</accession>
<reference evidence="2" key="1">
    <citation type="submission" date="2018-04" db="EMBL/GenBank/DDBJ databases">
        <title>Whole genome sequencing of Hypsizygus marmoreus.</title>
        <authorList>
            <person name="Choi I.-G."/>
            <person name="Min B."/>
            <person name="Kim J.-G."/>
            <person name="Kim S."/>
            <person name="Oh Y.-L."/>
            <person name="Kong W.-S."/>
            <person name="Park H."/>
            <person name="Jeong J."/>
            <person name="Song E.-S."/>
        </authorList>
    </citation>
    <scope>NUCLEOTIDE SEQUENCE [LARGE SCALE GENOMIC DNA]</scope>
    <source>
        <strain evidence="2">51987-8</strain>
    </source>
</reference>
<feature type="region of interest" description="Disordered" evidence="1">
    <location>
        <begin position="1"/>
        <end position="35"/>
    </location>
</feature>
<dbReference type="OrthoDB" id="3056990at2759"/>
<evidence type="ECO:0000256" key="1">
    <source>
        <dbReference type="SAM" id="MobiDB-lite"/>
    </source>
</evidence>
<proteinExistence type="predicted"/>
<dbReference type="Proteomes" id="UP000076154">
    <property type="component" value="Unassembled WGS sequence"/>
</dbReference>
<dbReference type="InParanoid" id="A0A369JLL4"/>
<keyword evidence="3" id="KW-1185">Reference proteome</keyword>
<comment type="caution">
    <text evidence="2">The sequence shown here is derived from an EMBL/GenBank/DDBJ whole genome shotgun (WGS) entry which is preliminary data.</text>
</comment>
<name>A0A369JLL4_HYPMA</name>